<accession>A0ABS4Z2W0</accession>
<comment type="caution">
    <text evidence="1">The sequence shown here is derived from an EMBL/GenBank/DDBJ whole genome shotgun (WGS) entry which is preliminary data.</text>
</comment>
<protein>
    <submittedName>
        <fullName evidence="1">Uncharacterized protein</fullName>
    </submittedName>
</protein>
<gene>
    <name evidence="1" type="ORF">JOF54_000248</name>
</gene>
<reference evidence="1 2" key="1">
    <citation type="submission" date="2021-03" db="EMBL/GenBank/DDBJ databases">
        <title>Sequencing the genomes of 1000 actinobacteria strains.</title>
        <authorList>
            <person name="Klenk H.-P."/>
        </authorList>
    </citation>
    <scope>NUCLEOTIDE SEQUENCE [LARGE SCALE GENOMIC DNA]</scope>
    <source>
        <strain evidence="1 2">DSM 12936</strain>
    </source>
</reference>
<evidence type="ECO:0000313" key="1">
    <source>
        <dbReference type="EMBL" id="MBP2415326.1"/>
    </source>
</evidence>
<dbReference type="Proteomes" id="UP000758168">
    <property type="component" value="Unassembled WGS sequence"/>
</dbReference>
<keyword evidence="2" id="KW-1185">Reference proteome</keyword>
<dbReference type="EMBL" id="JAGIOB010000001">
    <property type="protein sequence ID" value="MBP2415326.1"/>
    <property type="molecule type" value="Genomic_DNA"/>
</dbReference>
<sequence>MRPGLGGLELDCRSLPDPDQSHRLLVCTAVPGRESHDELQLLTVVGASR</sequence>
<name>A0ABS4Z2W0_9ACTN</name>
<organism evidence="1 2">
    <name type="scientific">Microlunatus capsulatus</name>
    <dbReference type="NCBI Taxonomy" id="99117"/>
    <lineage>
        <taxon>Bacteria</taxon>
        <taxon>Bacillati</taxon>
        <taxon>Actinomycetota</taxon>
        <taxon>Actinomycetes</taxon>
        <taxon>Propionibacteriales</taxon>
        <taxon>Propionibacteriaceae</taxon>
        <taxon>Microlunatus</taxon>
    </lineage>
</organism>
<proteinExistence type="predicted"/>
<evidence type="ECO:0000313" key="2">
    <source>
        <dbReference type="Proteomes" id="UP000758168"/>
    </source>
</evidence>